<dbReference type="HOGENOM" id="CLU_054859_0_0_1"/>
<evidence type="ECO:0000256" key="4">
    <source>
        <dbReference type="ARBA" id="ARBA00022692"/>
    </source>
</evidence>
<keyword evidence="11" id="KW-1185">Reference proteome</keyword>
<feature type="transmembrane region" description="Helical" evidence="8">
    <location>
        <begin position="339"/>
        <end position="363"/>
    </location>
</feature>
<dbReference type="PANTHER" id="PTHR22883:SF127">
    <property type="entry name" value="ZDHHC-TYPE PALMITOYLTRANSFERASE 3-RELATED"/>
    <property type="match status" value="1"/>
</dbReference>
<keyword evidence="5 8" id="KW-1133">Transmembrane helix</keyword>
<accession>A0A0E0DT23</accession>
<reference evidence="10" key="2">
    <citation type="submission" date="2018-05" db="EMBL/GenBank/DDBJ databases">
        <title>OmerRS3 (Oryza meridionalis Reference Sequence Version 3).</title>
        <authorList>
            <person name="Zhang J."/>
            <person name="Kudrna D."/>
            <person name="Lee S."/>
            <person name="Talag J."/>
            <person name="Welchert J."/>
            <person name="Wing R.A."/>
        </authorList>
    </citation>
    <scope>NUCLEOTIDE SEQUENCE [LARGE SCALE GENOMIC DNA]</scope>
    <source>
        <strain evidence="10">cv. OR44</strain>
    </source>
</reference>
<dbReference type="GO" id="GO:0019706">
    <property type="term" value="F:protein-cysteine S-palmitoyltransferase activity"/>
    <property type="evidence" value="ECO:0007669"/>
    <property type="project" value="UniProtKB-EC"/>
</dbReference>
<dbReference type="GO" id="GO:0005794">
    <property type="term" value="C:Golgi apparatus"/>
    <property type="evidence" value="ECO:0007669"/>
    <property type="project" value="TreeGrafter"/>
</dbReference>
<evidence type="ECO:0000256" key="3">
    <source>
        <dbReference type="ARBA" id="ARBA00022679"/>
    </source>
</evidence>
<dbReference type="AlphaFoldDB" id="A0A0E0DT23"/>
<dbReference type="eggNOG" id="ENOG502R91I">
    <property type="taxonomic scope" value="Eukaryota"/>
</dbReference>
<dbReference type="EnsemblPlants" id="OMERI05G18190.2">
    <property type="protein sequence ID" value="OMERI05G18190.2"/>
    <property type="gene ID" value="OMERI05G18190"/>
</dbReference>
<comment type="domain">
    <text evidence="8">The DHHC domain is required for palmitoyltransferase activity.</text>
</comment>
<keyword evidence="3 8" id="KW-0808">Transferase</keyword>
<comment type="subcellular location">
    <subcellularLocation>
        <location evidence="1">Membrane</location>
        <topology evidence="1">Multi-pass membrane protein</topology>
    </subcellularLocation>
</comment>
<organism evidence="10">
    <name type="scientific">Oryza meridionalis</name>
    <dbReference type="NCBI Taxonomy" id="40149"/>
    <lineage>
        <taxon>Eukaryota</taxon>
        <taxon>Viridiplantae</taxon>
        <taxon>Streptophyta</taxon>
        <taxon>Embryophyta</taxon>
        <taxon>Tracheophyta</taxon>
        <taxon>Spermatophyta</taxon>
        <taxon>Magnoliopsida</taxon>
        <taxon>Liliopsida</taxon>
        <taxon>Poales</taxon>
        <taxon>Poaceae</taxon>
        <taxon>BOP clade</taxon>
        <taxon>Oryzoideae</taxon>
        <taxon>Oryzeae</taxon>
        <taxon>Oryzinae</taxon>
        <taxon>Oryza</taxon>
    </lineage>
</organism>
<evidence type="ECO:0000256" key="8">
    <source>
        <dbReference type="RuleBase" id="RU079119"/>
    </source>
</evidence>
<keyword evidence="7 8" id="KW-0012">Acyltransferase</keyword>
<evidence type="ECO:0000259" key="9">
    <source>
        <dbReference type="Pfam" id="PF01529"/>
    </source>
</evidence>
<evidence type="ECO:0000313" key="10">
    <source>
        <dbReference type="EnsemblPlants" id="OMERI05G18190.2"/>
    </source>
</evidence>
<dbReference type="GO" id="GO:0006612">
    <property type="term" value="P:protein targeting to membrane"/>
    <property type="evidence" value="ECO:0007669"/>
    <property type="project" value="TreeGrafter"/>
</dbReference>
<dbReference type="STRING" id="40149.A0A0E0DT23"/>
<dbReference type="PANTHER" id="PTHR22883">
    <property type="entry name" value="ZINC FINGER DHHC DOMAIN CONTAINING PROTEIN"/>
    <property type="match status" value="1"/>
</dbReference>
<dbReference type="EC" id="2.3.1.225" evidence="8"/>
<evidence type="ECO:0000256" key="2">
    <source>
        <dbReference type="ARBA" id="ARBA00008574"/>
    </source>
</evidence>
<dbReference type="Gramene" id="OMERI05G18190.2">
    <property type="protein sequence ID" value="OMERI05G18190.2"/>
    <property type="gene ID" value="OMERI05G18190"/>
</dbReference>
<dbReference type="Proteomes" id="UP000008021">
    <property type="component" value="Chromosome 5"/>
</dbReference>
<sequence>MCPLLQLLPHTHTHTHHHYTFATAACSTKCPREYATKIRPASTSIPRFPPSLPVAESCEIEAPRANPAILAVPPWLDLRAGWGGGRGLDGTLDPEGEEAAAMSRLASASGLHRLRRSPREVLWSGLASCGLTLLSQLAVAMVPRLFPSLSLLAMLPVAGVVFLAVIVVGRFWRRFIGVAASAPLFVLFNILFLWGVYVFVIRGGTSSLLDMVINAECAMLLFGLYRIFSGDPGIVAYESSFFEEAGCKDFVEAICPSEKFSSLPRVRHCNCCKANVRGYDHHCPAFGNCIGQKNHRLFMALLTGFVVAESTYTMCSTKYITRCINSGTIRSENPMSVNMVIGTMLFSVLQVLWQAVFLIWHIYCICFNIKTDEWINWKKYPEFQMKEQPQSDSGVKFVNPYDKGVLCNIREFLKPK</sequence>
<feature type="transmembrane region" description="Helical" evidence="8">
    <location>
        <begin position="148"/>
        <end position="168"/>
    </location>
</feature>
<dbReference type="InterPro" id="IPR001594">
    <property type="entry name" value="Palmitoyltrfase_DHHC"/>
</dbReference>
<name>A0A0E0DT23_9ORYZ</name>
<dbReference type="GO" id="GO:0016020">
    <property type="term" value="C:membrane"/>
    <property type="evidence" value="ECO:0007669"/>
    <property type="project" value="UniProtKB-SubCell"/>
</dbReference>
<comment type="catalytic activity">
    <reaction evidence="8">
        <text>L-cysteinyl-[protein] + hexadecanoyl-CoA = S-hexadecanoyl-L-cysteinyl-[protein] + CoA</text>
        <dbReference type="Rhea" id="RHEA:36683"/>
        <dbReference type="Rhea" id="RHEA-COMP:10131"/>
        <dbReference type="Rhea" id="RHEA-COMP:11032"/>
        <dbReference type="ChEBI" id="CHEBI:29950"/>
        <dbReference type="ChEBI" id="CHEBI:57287"/>
        <dbReference type="ChEBI" id="CHEBI:57379"/>
        <dbReference type="ChEBI" id="CHEBI:74151"/>
        <dbReference type="EC" id="2.3.1.225"/>
    </reaction>
</comment>
<dbReference type="PROSITE" id="PS50216">
    <property type="entry name" value="DHHC"/>
    <property type="match status" value="1"/>
</dbReference>
<evidence type="ECO:0000256" key="5">
    <source>
        <dbReference type="ARBA" id="ARBA00022989"/>
    </source>
</evidence>
<reference evidence="10" key="1">
    <citation type="submission" date="2015-04" db="UniProtKB">
        <authorList>
            <consortium name="EnsemblPlants"/>
        </authorList>
    </citation>
    <scope>IDENTIFICATION</scope>
</reference>
<proteinExistence type="inferred from homology"/>
<evidence type="ECO:0000313" key="11">
    <source>
        <dbReference type="Proteomes" id="UP000008021"/>
    </source>
</evidence>
<dbReference type="Pfam" id="PF01529">
    <property type="entry name" value="DHHC"/>
    <property type="match status" value="1"/>
</dbReference>
<comment type="similarity">
    <text evidence="2 8">Belongs to the DHHC palmitoyltransferase family.</text>
</comment>
<dbReference type="InterPro" id="IPR039859">
    <property type="entry name" value="PFA4/ZDH16/20/ERF2-like"/>
</dbReference>
<evidence type="ECO:0000256" key="1">
    <source>
        <dbReference type="ARBA" id="ARBA00004141"/>
    </source>
</evidence>
<protein>
    <recommendedName>
        <fullName evidence="8">S-acyltransferase</fullName>
        <ecNumber evidence="8">2.3.1.225</ecNumber>
    </recommendedName>
    <alternativeName>
        <fullName evidence="8">Palmitoyltransferase</fullName>
    </alternativeName>
</protein>
<feature type="transmembrane region" description="Helical" evidence="8">
    <location>
        <begin position="121"/>
        <end position="142"/>
    </location>
</feature>
<keyword evidence="4 8" id="KW-0812">Transmembrane</keyword>
<evidence type="ECO:0000256" key="7">
    <source>
        <dbReference type="ARBA" id="ARBA00023315"/>
    </source>
</evidence>
<feature type="transmembrane region" description="Helical" evidence="8">
    <location>
        <begin position="175"/>
        <end position="199"/>
    </location>
</feature>
<evidence type="ECO:0000256" key="6">
    <source>
        <dbReference type="ARBA" id="ARBA00023136"/>
    </source>
</evidence>
<feature type="domain" description="Palmitoyltransferase DHHC" evidence="9">
    <location>
        <begin position="253"/>
        <end position="378"/>
    </location>
</feature>
<dbReference type="GO" id="GO:0005783">
    <property type="term" value="C:endoplasmic reticulum"/>
    <property type="evidence" value="ECO:0007669"/>
    <property type="project" value="TreeGrafter"/>
</dbReference>
<keyword evidence="6 8" id="KW-0472">Membrane</keyword>